<organism evidence="1 2">
    <name type="scientific">Puia dinghuensis</name>
    <dbReference type="NCBI Taxonomy" id="1792502"/>
    <lineage>
        <taxon>Bacteria</taxon>
        <taxon>Pseudomonadati</taxon>
        <taxon>Bacteroidota</taxon>
        <taxon>Chitinophagia</taxon>
        <taxon>Chitinophagales</taxon>
        <taxon>Chitinophagaceae</taxon>
        <taxon>Puia</taxon>
    </lineage>
</organism>
<reference evidence="1" key="2">
    <citation type="submission" date="2020-09" db="EMBL/GenBank/DDBJ databases">
        <authorList>
            <person name="Sun Q."/>
            <person name="Zhou Y."/>
        </authorList>
    </citation>
    <scope>NUCLEOTIDE SEQUENCE</scope>
    <source>
        <strain evidence="1">CGMCC 1.15448</strain>
    </source>
</reference>
<dbReference type="RefSeq" id="WP_188929144.1">
    <property type="nucleotide sequence ID" value="NZ_BMJC01000001.1"/>
</dbReference>
<dbReference type="Gene3D" id="3.40.50.2000">
    <property type="entry name" value="Glycogen Phosphorylase B"/>
    <property type="match status" value="1"/>
</dbReference>
<proteinExistence type="predicted"/>
<dbReference type="EMBL" id="BMJC01000001">
    <property type="protein sequence ID" value="GGA88770.1"/>
    <property type="molecule type" value="Genomic_DNA"/>
</dbReference>
<evidence type="ECO:0000313" key="1">
    <source>
        <dbReference type="EMBL" id="GGA88770.1"/>
    </source>
</evidence>
<sequence>MIIPEKSPLHFKHSGNCGDIIYAIPAMKAMAGDQDIFLHLRIDQPAEYAKHVKHPLGNVTLNKKMVSMLQPLLLAQPGFKSCEIYNGHTGCIDLDKIREYPLLLDRGNIARWYFLIFPVNYDLNQAWLRANPDPGAKNAIVIARSNRYRAPGVSYKFLRNYPDVQFIGLPEEYEEMKKMIPDLEHRPVKDFLEMASVIAGARLFIGNQSFPFSVAEALKVNRLLEVHFQCPNVTVYGDKGFDFCFQPQFEQLVKLRYDAAQINNRADK</sequence>
<reference evidence="1" key="1">
    <citation type="journal article" date="2014" name="Int. J. Syst. Evol. Microbiol.">
        <title>Complete genome sequence of Corynebacterium casei LMG S-19264T (=DSM 44701T), isolated from a smear-ripened cheese.</title>
        <authorList>
            <consortium name="US DOE Joint Genome Institute (JGI-PGF)"/>
            <person name="Walter F."/>
            <person name="Albersmeier A."/>
            <person name="Kalinowski J."/>
            <person name="Ruckert C."/>
        </authorList>
    </citation>
    <scope>NUCLEOTIDE SEQUENCE</scope>
    <source>
        <strain evidence="1">CGMCC 1.15448</strain>
    </source>
</reference>
<dbReference type="Proteomes" id="UP000607559">
    <property type="component" value="Unassembled WGS sequence"/>
</dbReference>
<protein>
    <recommendedName>
        <fullName evidence="3">Glycosyltransferase family 9 protein</fullName>
    </recommendedName>
</protein>
<dbReference type="AlphaFoldDB" id="A0A8J2U9Y2"/>
<accession>A0A8J2U9Y2</accession>
<gene>
    <name evidence="1" type="ORF">GCM10011511_09990</name>
</gene>
<evidence type="ECO:0008006" key="3">
    <source>
        <dbReference type="Google" id="ProtNLM"/>
    </source>
</evidence>
<name>A0A8J2U9Y2_9BACT</name>
<evidence type="ECO:0000313" key="2">
    <source>
        <dbReference type="Proteomes" id="UP000607559"/>
    </source>
</evidence>
<keyword evidence="2" id="KW-1185">Reference proteome</keyword>
<comment type="caution">
    <text evidence="1">The sequence shown here is derived from an EMBL/GenBank/DDBJ whole genome shotgun (WGS) entry which is preliminary data.</text>
</comment>